<proteinExistence type="inferred from homology"/>
<dbReference type="GO" id="GO:0004601">
    <property type="term" value="F:peroxidase activity"/>
    <property type="evidence" value="ECO:0007669"/>
    <property type="project" value="UniProtKB-KW"/>
</dbReference>
<dbReference type="SUPFAM" id="SSF52833">
    <property type="entry name" value="Thioredoxin-like"/>
    <property type="match status" value="1"/>
</dbReference>
<sequence>MQGPALDHEVRTLAGAPRSLADYRGQVLLIVNTASQCGLTPQYHALEALHQRFKGRGFSVLGFPCNDFGAQEPGTPEEIQTFCTTRFSASFPLFEKVRAKGDKSPLYRTLTEELPEGLRGEIKWNFTKFLVGKDGRVSHRFEPQIEPLAPEVMQAVERALSA</sequence>
<evidence type="ECO:0000313" key="7">
    <source>
        <dbReference type="Proteomes" id="UP001139031"/>
    </source>
</evidence>
<dbReference type="CDD" id="cd00340">
    <property type="entry name" value="GSH_Peroxidase"/>
    <property type="match status" value="1"/>
</dbReference>
<dbReference type="PIRSF" id="PIRSF000303">
    <property type="entry name" value="Glutathion_perox"/>
    <property type="match status" value="1"/>
</dbReference>
<dbReference type="PANTHER" id="PTHR11592">
    <property type="entry name" value="GLUTATHIONE PEROXIDASE"/>
    <property type="match status" value="1"/>
</dbReference>
<dbReference type="InterPro" id="IPR036249">
    <property type="entry name" value="Thioredoxin-like_sf"/>
</dbReference>
<dbReference type="Pfam" id="PF00255">
    <property type="entry name" value="GSHPx"/>
    <property type="match status" value="1"/>
</dbReference>
<keyword evidence="3 4" id="KW-0560">Oxidoreductase</keyword>
<dbReference type="InterPro" id="IPR029759">
    <property type="entry name" value="GPX_AS"/>
</dbReference>
<accession>A0ABS7TNB8</accession>
<evidence type="ECO:0000313" key="6">
    <source>
        <dbReference type="EMBL" id="MBZ5709707.1"/>
    </source>
</evidence>
<dbReference type="Proteomes" id="UP001139031">
    <property type="component" value="Unassembled WGS sequence"/>
</dbReference>
<dbReference type="Gene3D" id="3.40.30.10">
    <property type="entry name" value="Glutaredoxin"/>
    <property type="match status" value="1"/>
</dbReference>
<dbReference type="PROSITE" id="PS51352">
    <property type="entry name" value="THIOREDOXIN_2"/>
    <property type="match status" value="1"/>
</dbReference>
<gene>
    <name evidence="6" type="ORF">K7C98_10575</name>
</gene>
<dbReference type="RefSeq" id="WP_224191476.1">
    <property type="nucleotide sequence ID" value="NZ_JAIRAU010000008.1"/>
</dbReference>
<comment type="caution">
    <text evidence="6">The sequence shown here is derived from an EMBL/GenBank/DDBJ whole genome shotgun (WGS) entry which is preliminary data.</text>
</comment>
<evidence type="ECO:0000259" key="5">
    <source>
        <dbReference type="PROSITE" id="PS51352"/>
    </source>
</evidence>
<dbReference type="InterPro" id="IPR000889">
    <property type="entry name" value="Glutathione_peroxidase"/>
</dbReference>
<protein>
    <recommendedName>
        <fullName evidence="4">Glutathione peroxidase</fullName>
    </recommendedName>
</protein>
<evidence type="ECO:0000256" key="2">
    <source>
        <dbReference type="ARBA" id="ARBA00022559"/>
    </source>
</evidence>
<dbReference type="InterPro" id="IPR013766">
    <property type="entry name" value="Thioredoxin_domain"/>
</dbReference>
<feature type="domain" description="Thioredoxin" evidence="5">
    <location>
        <begin position="1"/>
        <end position="161"/>
    </location>
</feature>
<dbReference type="PANTHER" id="PTHR11592:SF78">
    <property type="entry name" value="GLUTATHIONE PEROXIDASE"/>
    <property type="match status" value="1"/>
</dbReference>
<evidence type="ECO:0000256" key="3">
    <source>
        <dbReference type="ARBA" id="ARBA00023002"/>
    </source>
</evidence>
<comment type="similarity">
    <text evidence="1 4">Belongs to the glutathione peroxidase family.</text>
</comment>
<evidence type="ECO:0000256" key="1">
    <source>
        <dbReference type="ARBA" id="ARBA00006926"/>
    </source>
</evidence>
<dbReference type="PROSITE" id="PS00460">
    <property type="entry name" value="GLUTATHIONE_PEROXID_1"/>
    <property type="match status" value="1"/>
</dbReference>
<dbReference type="EMBL" id="JAIRAU010000008">
    <property type="protein sequence ID" value="MBZ5709707.1"/>
    <property type="molecule type" value="Genomic_DNA"/>
</dbReference>
<dbReference type="PROSITE" id="PS51355">
    <property type="entry name" value="GLUTATHIONE_PEROXID_3"/>
    <property type="match status" value="1"/>
</dbReference>
<organism evidence="6 7">
    <name type="scientific">Nannocystis pusilla</name>
    <dbReference type="NCBI Taxonomy" id="889268"/>
    <lineage>
        <taxon>Bacteria</taxon>
        <taxon>Pseudomonadati</taxon>
        <taxon>Myxococcota</taxon>
        <taxon>Polyangia</taxon>
        <taxon>Nannocystales</taxon>
        <taxon>Nannocystaceae</taxon>
        <taxon>Nannocystis</taxon>
    </lineage>
</organism>
<reference evidence="6" key="1">
    <citation type="submission" date="2021-08" db="EMBL/GenBank/DDBJ databases">
        <authorList>
            <person name="Stevens D.C."/>
        </authorList>
    </citation>
    <scope>NUCLEOTIDE SEQUENCE</scope>
    <source>
        <strain evidence="6">DSM 53165</strain>
    </source>
</reference>
<evidence type="ECO:0000256" key="4">
    <source>
        <dbReference type="RuleBase" id="RU000499"/>
    </source>
</evidence>
<name>A0ABS7TNB8_9BACT</name>
<keyword evidence="7" id="KW-1185">Reference proteome</keyword>
<dbReference type="PRINTS" id="PR01011">
    <property type="entry name" value="GLUTPROXDASE"/>
</dbReference>
<keyword evidence="2 4" id="KW-0575">Peroxidase</keyword>